<dbReference type="SMART" id="SM00332">
    <property type="entry name" value="PP2Cc"/>
    <property type="match status" value="1"/>
</dbReference>
<accession>H2YEF5</accession>
<dbReference type="EC" id="3.1.3.16" evidence="3"/>
<dbReference type="InParanoid" id="H2YEF5"/>
<dbReference type="GO" id="GO:0005654">
    <property type="term" value="C:nucleoplasm"/>
    <property type="evidence" value="ECO:0007669"/>
    <property type="project" value="TreeGrafter"/>
</dbReference>
<keyword evidence="5" id="KW-0378">Hydrolase</keyword>
<dbReference type="SUPFAM" id="SSF81606">
    <property type="entry name" value="PP2C-like"/>
    <property type="match status" value="1"/>
</dbReference>
<dbReference type="InterPro" id="IPR015655">
    <property type="entry name" value="PP2C"/>
</dbReference>
<dbReference type="CDD" id="cd00143">
    <property type="entry name" value="PP2Cc"/>
    <property type="match status" value="1"/>
</dbReference>
<keyword evidence="11" id="KW-1185">Reference proteome</keyword>
<organism evidence="10 11">
    <name type="scientific">Ciona savignyi</name>
    <name type="common">Pacific transparent sea squirt</name>
    <dbReference type="NCBI Taxonomy" id="51511"/>
    <lineage>
        <taxon>Eukaryota</taxon>
        <taxon>Metazoa</taxon>
        <taxon>Chordata</taxon>
        <taxon>Tunicata</taxon>
        <taxon>Ascidiacea</taxon>
        <taxon>Phlebobranchia</taxon>
        <taxon>Cionidae</taxon>
        <taxon>Ciona</taxon>
    </lineage>
</organism>
<keyword evidence="8" id="KW-0464">Manganese</keyword>
<keyword evidence="6" id="KW-0460">Magnesium</keyword>
<evidence type="ECO:0000256" key="7">
    <source>
        <dbReference type="ARBA" id="ARBA00022912"/>
    </source>
</evidence>
<feature type="domain" description="PPM-type phosphatase" evidence="9">
    <location>
        <begin position="1"/>
        <end position="163"/>
    </location>
</feature>
<evidence type="ECO:0000256" key="3">
    <source>
        <dbReference type="ARBA" id="ARBA00013081"/>
    </source>
</evidence>
<evidence type="ECO:0000256" key="1">
    <source>
        <dbReference type="ARBA" id="ARBA00001936"/>
    </source>
</evidence>
<proteinExistence type="inferred from homology"/>
<dbReference type="PANTHER" id="PTHR13832:SF803">
    <property type="entry name" value="PROTEIN PHOSPHATASE 1G"/>
    <property type="match status" value="1"/>
</dbReference>
<dbReference type="Proteomes" id="UP000007875">
    <property type="component" value="Unassembled WGS sequence"/>
</dbReference>
<name>H2YEF5_CIOSA</name>
<dbReference type="GeneTree" id="ENSGT00940000158427"/>
<dbReference type="HOGENOM" id="CLU_1146865_0_0_1"/>
<dbReference type="GO" id="GO:0046872">
    <property type="term" value="F:metal ion binding"/>
    <property type="evidence" value="ECO:0007669"/>
    <property type="project" value="UniProtKB-KW"/>
</dbReference>
<protein>
    <recommendedName>
        <fullName evidence="3">protein-serine/threonine phosphatase</fullName>
        <ecNumber evidence="3">3.1.3.16</ecNumber>
    </recommendedName>
</protein>
<comment type="similarity">
    <text evidence="2">Belongs to the PP2C family.</text>
</comment>
<reference evidence="10" key="2">
    <citation type="submission" date="2025-08" db="UniProtKB">
        <authorList>
            <consortium name="Ensembl"/>
        </authorList>
    </citation>
    <scope>IDENTIFICATION</scope>
</reference>
<evidence type="ECO:0000256" key="6">
    <source>
        <dbReference type="ARBA" id="ARBA00022842"/>
    </source>
</evidence>
<dbReference type="PANTHER" id="PTHR13832">
    <property type="entry name" value="PROTEIN PHOSPHATASE 2C"/>
    <property type="match status" value="1"/>
</dbReference>
<dbReference type="PROSITE" id="PS51746">
    <property type="entry name" value="PPM_2"/>
    <property type="match status" value="1"/>
</dbReference>
<dbReference type="InterPro" id="IPR036457">
    <property type="entry name" value="PPM-type-like_dom_sf"/>
</dbReference>
<sequence>MLYVANAGDSRCVLCRKDGKALDMSNDHKPEDEIELKRITRAGGHVNIQGRVNGGLNLSRAIGDHCYKANPDLPLEEQMITAVPDVTSVKLEHTDEFLVLACDGIWNVKSSQDVTDFIKGELFEDKNSKLSLICEKLFDICLAPDTMGDGSGCDNMTCIIVQFNPTWLSSLQNIVKDPVVYHDNIKKNVKDFSSVSLVKATVKPNNDLKINNVKRSRTEDNDVTNNVPKHIIKNEPKRQKSI</sequence>
<keyword evidence="7" id="KW-0904">Protein phosphatase</keyword>
<keyword evidence="4" id="KW-0479">Metal-binding</keyword>
<reference evidence="11" key="1">
    <citation type="submission" date="2003-08" db="EMBL/GenBank/DDBJ databases">
        <authorList>
            <person name="Birren B."/>
            <person name="Nusbaum C."/>
            <person name="Abebe A."/>
            <person name="Abouelleil A."/>
            <person name="Adekoya E."/>
            <person name="Ait-zahra M."/>
            <person name="Allen N."/>
            <person name="Allen T."/>
            <person name="An P."/>
            <person name="Anderson M."/>
            <person name="Anderson S."/>
            <person name="Arachchi H."/>
            <person name="Armbruster J."/>
            <person name="Bachantsang P."/>
            <person name="Baldwin J."/>
            <person name="Barry A."/>
            <person name="Bayul T."/>
            <person name="Blitshsteyn B."/>
            <person name="Bloom T."/>
            <person name="Blye J."/>
            <person name="Boguslavskiy L."/>
            <person name="Borowsky M."/>
            <person name="Boukhgalter B."/>
            <person name="Brunache A."/>
            <person name="Butler J."/>
            <person name="Calixte N."/>
            <person name="Calvo S."/>
            <person name="Camarata J."/>
            <person name="Campo K."/>
            <person name="Chang J."/>
            <person name="Cheshatsang Y."/>
            <person name="Citroen M."/>
            <person name="Collymore A."/>
            <person name="Considine T."/>
            <person name="Cook A."/>
            <person name="Cooke P."/>
            <person name="Corum B."/>
            <person name="Cuomo C."/>
            <person name="David R."/>
            <person name="Dawoe T."/>
            <person name="Degray S."/>
            <person name="Dodge S."/>
            <person name="Dooley K."/>
            <person name="Dorje P."/>
            <person name="Dorjee K."/>
            <person name="Dorris L."/>
            <person name="Duffey N."/>
            <person name="Dupes A."/>
            <person name="Elkins T."/>
            <person name="Engels R."/>
            <person name="Erickson J."/>
            <person name="Farina A."/>
            <person name="Faro S."/>
            <person name="Ferreira P."/>
            <person name="Fischer H."/>
            <person name="Fitzgerald M."/>
            <person name="Foley K."/>
            <person name="Gage D."/>
            <person name="Galagan J."/>
            <person name="Gearin G."/>
            <person name="Gnerre S."/>
            <person name="Gnirke A."/>
            <person name="Goyette A."/>
            <person name="Graham J."/>
            <person name="Grandbois E."/>
            <person name="Gyaltsen K."/>
            <person name="Hafez N."/>
            <person name="Hagopian D."/>
            <person name="Hagos B."/>
            <person name="Hall J."/>
            <person name="Hatcher B."/>
            <person name="Heller A."/>
            <person name="Higgins H."/>
            <person name="Honan T."/>
            <person name="Horn A."/>
            <person name="Houde N."/>
            <person name="Hughes L."/>
            <person name="Hulme W."/>
            <person name="Husby E."/>
            <person name="Iliev I."/>
            <person name="Jaffe D."/>
            <person name="Jones C."/>
            <person name="Kamal M."/>
            <person name="Kamat A."/>
            <person name="Kamvysselis M."/>
            <person name="Karlsson E."/>
            <person name="Kells C."/>
            <person name="Kieu A."/>
            <person name="Kisner P."/>
            <person name="Kodira C."/>
            <person name="Kulbokas E."/>
            <person name="Labutti K."/>
            <person name="Lama D."/>
            <person name="Landers T."/>
            <person name="Leger J."/>
            <person name="Levine S."/>
            <person name="Lewis D."/>
            <person name="Lewis T."/>
            <person name="Lindblad-toh K."/>
            <person name="Liu X."/>
            <person name="Lokyitsang T."/>
            <person name="Lokyitsang Y."/>
            <person name="Lucien O."/>
            <person name="Lui A."/>
            <person name="Ma L.J."/>
            <person name="Mabbitt R."/>
            <person name="Macdonald J."/>
            <person name="Maclean C."/>
            <person name="Major J."/>
            <person name="Manning J."/>
            <person name="Marabella R."/>
            <person name="Maru K."/>
            <person name="Matthews C."/>
            <person name="Mauceli E."/>
            <person name="Mccarthy M."/>
            <person name="Mcdonough S."/>
            <person name="Mcghee T."/>
            <person name="Meldrim J."/>
            <person name="Meneus L."/>
            <person name="Mesirov J."/>
            <person name="Mihalev A."/>
            <person name="Mihova T."/>
            <person name="Mikkelsen T."/>
            <person name="Mlenga V."/>
            <person name="Moru K."/>
            <person name="Mozes J."/>
            <person name="Mulrain L."/>
            <person name="Munson G."/>
            <person name="Naylor J."/>
            <person name="Newes C."/>
            <person name="Nguyen C."/>
            <person name="Nguyen N."/>
            <person name="Nguyen T."/>
            <person name="Nicol R."/>
            <person name="Nielsen C."/>
            <person name="Nizzari M."/>
            <person name="Norbu C."/>
            <person name="Norbu N."/>
            <person name="O'donnell P."/>
            <person name="Okoawo O."/>
            <person name="O'leary S."/>
            <person name="Omotosho B."/>
            <person name="O'neill K."/>
            <person name="Osman S."/>
            <person name="Parker S."/>
            <person name="Perrin D."/>
            <person name="Phunkhang P."/>
            <person name="Piqani B."/>
            <person name="Purcell S."/>
            <person name="Rachupka T."/>
            <person name="Ramasamy U."/>
            <person name="Rameau R."/>
            <person name="Ray V."/>
            <person name="Raymond C."/>
            <person name="Retta R."/>
            <person name="Richardson S."/>
            <person name="Rise C."/>
            <person name="Rodriguez J."/>
            <person name="Rogers J."/>
            <person name="Rogov P."/>
            <person name="Rutman M."/>
            <person name="Schupbach R."/>
            <person name="Seaman C."/>
            <person name="Settipalli S."/>
            <person name="Sharpe T."/>
            <person name="Sheridan J."/>
            <person name="Sherpa N."/>
            <person name="Shi J."/>
            <person name="Smirnov S."/>
            <person name="Smith C."/>
            <person name="Sougnez C."/>
            <person name="Spencer B."/>
            <person name="Stalker J."/>
            <person name="Stange-thomann N."/>
            <person name="Stavropoulos S."/>
            <person name="Stetson K."/>
            <person name="Stone C."/>
            <person name="Stone S."/>
            <person name="Stubbs M."/>
            <person name="Talamas J."/>
            <person name="Tchuinga P."/>
            <person name="Tenzing P."/>
            <person name="Tesfaye S."/>
            <person name="Theodore J."/>
            <person name="Thoulutsang Y."/>
            <person name="Topham K."/>
            <person name="Towey S."/>
            <person name="Tsamla T."/>
            <person name="Tsomo N."/>
            <person name="Vallee D."/>
            <person name="Vassiliev H."/>
            <person name="Venkataraman V."/>
            <person name="Vinson J."/>
            <person name="Vo A."/>
            <person name="Wade C."/>
            <person name="Wang S."/>
            <person name="Wangchuk T."/>
            <person name="Wangdi T."/>
            <person name="Whittaker C."/>
            <person name="Wilkinson J."/>
            <person name="Wu Y."/>
            <person name="Wyman D."/>
            <person name="Yadav S."/>
            <person name="Yang S."/>
            <person name="Yang X."/>
            <person name="Yeager S."/>
            <person name="Yee E."/>
            <person name="Young G."/>
            <person name="Zainoun J."/>
            <person name="Zembeck L."/>
            <person name="Zimmer A."/>
            <person name="Zody M."/>
            <person name="Lander E."/>
        </authorList>
    </citation>
    <scope>NUCLEOTIDE SEQUENCE [LARGE SCALE GENOMIC DNA]</scope>
</reference>
<dbReference type="OMA" id="AIMRENQ"/>
<evidence type="ECO:0000256" key="8">
    <source>
        <dbReference type="ARBA" id="ARBA00023211"/>
    </source>
</evidence>
<evidence type="ECO:0000256" key="5">
    <source>
        <dbReference type="ARBA" id="ARBA00022801"/>
    </source>
</evidence>
<dbReference type="Pfam" id="PF00481">
    <property type="entry name" value="PP2C"/>
    <property type="match status" value="1"/>
</dbReference>
<evidence type="ECO:0000256" key="2">
    <source>
        <dbReference type="ARBA" id="ARBA00006702"/>
    </source>
</evidence>
<dbReference type="Ensembl" id="ENSCSAVT00000003759.1">
    <property type="protein sequence ID" value="ENSCSAVP00000003703.1"/>
    <property type="gene ID" value="ENSCSAVG00000002194.1"/>
</dbReference>
<comment type="cofactor">
    <cofactor evidence="1">
        <name>Mn(2+)</name>
        <dbReference type="ChEBI" id="CHEBI:29035"/>
    </cofactor>
</comment>
<reference evidence="10" key="3">
    <citation type="submission" date="2025-09" db="UniProtKB">
        <authorList>
            <consortium name="Ensembl"/>
        </authorList>
    </citation>
    <scope>IDENTIFICATION</scope>
</reference>
<dbReference type="InterPro" id="IPR001932">
    <property type="entry name" value="PPM-type_phosphatase-like_dom"/>
</dbReference>
<evidence type="ECO:0000313" key="11">
    <source>
        <dbReference type="Proteomes" id="UP000007875"/>
    </source>
</evidence>
<evidence type="ECO:0000256" key="4">
    <source>
        <dbReference type="ARBA" id="ARBA00022723"/>
    </source>
</evidence>
<dbReference type="eggNOG" id="KOG0699">
    <property type="taxonomic scope" value="Eukaryota"/>
</dbReference>
<dbReference type="GO" id="GO:0004722">
    <property type="term" value="F:protein serine/threonine phosphatase activity"/>
    <property type="evidence" value="ECO:0007669"/>
    <property type="project" value="UniProtKB-EC"/>
</dbReference>
<dbReference type="AlphaFoldDB" id="H2YEF5"/>
<evidence type="ECO:0000259" key="9">
    <source>
        <dbReference type="PROSITE" id="PS51746"/>
    </source>
</evidence>
<evidence type="ECO:0000313" key="10">
    <source>
        <dbReference type="Ensembl" id="ENSCSAVP00000003703.1"/>
    </source>
</evidence>
<dbReference type="STRING" id="51511.ENSCSAVP00000003703"/>
<dbReference type="Gene3D" id="3.60.40.10">
    <property type="entry name" value="PPM-type phosphatase domain"/>
    <property type="match status" value="1"/>
</dbReference>